<proteinExistence type="predicted"/>
<evidence type="ECO:0000256" key="3">
    <source>
        <dbReference type="ARBA" id="ARBA00023146"/>
    </source>
</evidence>
<evidence type="ECO:0000313" key="6">
    <source>
        <dbReference type="Proteomes" id="UP000491237"/>
    </source>
</evidence>
<reference evidence="5 6" key="1">
    <citation type="submission" date="2019-11" db="EMBL/GenBank/DDBJ databases">
        <title>Draft Genome Sequence of Plant Growth-Promoting Rhizosphere-Associated Bacteria.</title>
        <authorList>
            <person name="Vasilyev I.Y."/>
            <person name="Radchenko V."/>
            <person name="Ilnitskaya E.V."/>
        </authorList>
    </citation>
    <scope>NUCLEOTIDE SEQUENCE [LARGE SCALE GENOMIC DNA]</scope>
    <source>
        <strain evidence="5 6">VRA_07sq_f</strain>
    </source>
</reference>
<dbReference type="Proteomes" id="UP000491237">
    <property type="component" value="Unassembled WGS sequence"/>
</dbReference>
<keyword evidence="1" id="KW-0963">Cytoplasm</keyword>
<dbReference type="GO" id="GO:0006418">
    <property type="term" value="P:tRNA aminoacylation for protein translation"/>
    <property type="evidence" value="ECO:0007669"/>
    <property type="project" value="UniProtKB-ARBA"/>
</dbReference>
<keyword evidence="5" id="KW-0436">Ligase</keyword>
<dbReference type="Pfam" id="PF03129">
    <property type="entry name" value="HGTP_anticodon"/>
    <property type="match status" value="1"/>
</dbReference>
<comment type="caution">
    <text evidence="5">The sequence shown here is derived from an EMBL/GenBank/DDBJ whole genome shotgun (WGS) entry which is preliminary data.</text>
</comment>
<accession>A0A844EQ09</accession>
<dbReference type="GO" id="GO:0004812">
    <property type="term" value="F:aminoacyl-tRNA ligase activity"/>
    <property type="evidence" value="ECO:0007669"/>
    <property type="project" value="UniProtKB-KW"/>
</dbReference>
<gene>
    <name evidence="5" type="ORF">GKC44_16390</name>
</gene>
<dbReference type="AlphaFoldDB" id="A0A844EQ09"/>
<dbReference type="InterPro" id="IPR036621">
    <property type="entry name" value="Anticodon-bd_dom_sf"/>
</dbReference>
<feature type="non-terminal residue" evidence="5">
    <location>
        <position position="81"/>
    </location>
</feature>
<evidence type="ECO:0000259" key="4">
    <source>
        <dbReference type="Pfam" id="PF03129"/>
    </source>
</evidence>
<protein>
    <submittedName>
        <fullName evidence="5">Histidine--tRNA ligase</fullName>
    </submittedName>
</protein>
<organism evidence="5 6">
    <name type="scientific">Lentilactobacillus parabuchneri</name>
    <dbReference type="NCBI Taxonomy" id="152331"/>
    <lineage>
        <taxon>Bacteria</taxon>
        <taxon>Bacillati</taxon>
        <taxon>Bacillota</taxon>
        <taxon>Bacilli</taxon>
        <taxon>Lactobacillales</taxon>
        <taxon>Lactobacillaceae</taxon>
        <taxon>Lentilactobacillus</taxon>
    </lineage>
</organism>
<evidence type="ECO:0000256" key="2">
    <source>
        <dbReference type="ARBA" id="ARBA00022840"/>
    </source>
</evidence>
<dbReference type="GO" id="GO:0005524">
    <property type="term" value="F:ATP binding"/>
    <property type="evidence" value="ECO:0007669"/>
    <property type="project" value="UniProtKB-KW"/>
</dbReference>
<keyword evidence="2" id="KW-0547">Nucleotide-binding</keyword>
<dbReference type="EMBL" id="WKKY01001522">
    <property type="protein sequence ID" value="MSE22774.1"/>
    <property type="molecule type" value="Genomic_DNA"/>
</dbReference>
<sequence length="81" mass="9091">RLLLLMNAQNVKLPVLDQLDVYVVGIGEQTSVETLQIVQALRADGFASDRNYLDRKPKAQFKTANKLNAQYTITIGETELK</sequence>
<keyword evidence="3" id="KW-0030">Aminoacyl-tRNA synthetase</keyword>
<keyword evidence="2" id="KW-0067">ATP-binding</keyword>
<evidence type="ECO:0000256" key="1">
    <source>
        <dbReference type="ARBA" id="ARBA00022490"/>
    </source>
</evidence>
<dbReference type="Gene3D" id="3.40.50.800">
    <property type="entry name" value="Anticodon-binding domain"/>
    <property type="match status" value="1"/>
</dbReference>
<dbReference type="InterPro" id="IPR004154">
    <property type="entry name" value="Anticodon-bd"/>
</dbReference>
<feature type="domain" description="Anticodon-binding" evidence="4">
    <location>
        <begin position="20"/>
        <end position="81"/>
    </location>
</feature>
<feature type="non-terminal residue" evidence="5">
    <location>
        <position position="1"/>
    </location>
</feature>
<dbReference type="SUPFAM" id="SSF52954">
    <property type="entry name" value="Class II aaRS ABD-related"/>
    <property type="match status" value="1"/>
</dbReference>
<evidence type="ECO:0000313" key="5">
    <source>
        <dbReference type="EMBL" id="MSE22774.1"/>
    </source>
</evidence>
<name>A0A844EQ09_9LACO</name>